<dbReference type="InterPro" id="IPR020843">
    <property type="entry name" value="ER"/>
</dbReference>
<dbReference type="FunFam" id="3.40.50.720:FF:000039">
    <property type="entry name" value="Alcohol dehydrogenase AdhP"/>
    <property type="match status" value="1"/>
</dbReference>
<evidence type="ECO:0000313" key="9">
    <source>
        <dbReference type="Proteomes" id="UP000094569"/>
    </source>
</evidence>
<proteinExistence type="inferred from homology"/>
<evidence type="ECO:0000259" key="7">
    <source>
        <dbReference type="SMART" id="SM00829"/>
    </source>
</evidence>
<dbReference type="InterPro" id="IPR011032">
    <property type="entry name" value="GroES-like_sf"/>
</dbReference>
<dbReference type="InterPro" id="IPR013149">
    <property type="entry name" value="ADH-like_C"/>
</dbReference>
<evidence type="ECO:0000256" key="4">
    <source>
        <dbReference type="ARBA" id="ARBA00022833"/>
    </source>
</evidence>
<dbReference type="SUPFAM" id="SSF51735">
    <property type="entry name" value="NAD(P)-binding Rossmann-fold domains"/>
    <property type="match status" value="1"/>
</dbReference>
<dbReference type="GO" id="GO:0046872">
    <property type="term" value="F:metal ion binding"/>
    <property type="evidence" value="ECO:0007669"/>
    <property type="project" value="UniProtKB-KW"/>
</dbReference>
<dbReference type="PANTHER" id="PTHR42940">
    <property type="entry name" value="ALCOHOL DEHYDROGENASE 1-RELATED"/>
    <property type="match status" value="1"/>
</dbReference>
<comment type="caution">
    <text evidence="8">The sequence shown here is derived from an EMBL/GenBank/DDBJ whole genome shotgun (WGS) entry which is preliminary data.</text>
</comment>
<dbReference type="InterPro" id="IPR036291">
    <property type="entry name" value="NAD(P)-bd_dom_sf"/>
</dbReference>
<dbReference type="Pfam" id="PF08240">
    <property type="entry name" value="ADH_N"/>
    <property type="match status" value="1"/>
</dbReference>
<comment type="similarity">
    <text evidence="2">Belongs to the zinc-containing alcohol dehydrogenase family.</text>
</comment>
<evidence type="ECO:0000256" key="2">
    <source>
        <dbReference type="ARBA" id="ARBA00008072"/>
    </source>
</evidence>
<dbReference type="Gene3D" id="3.90.180.10">
    <property type="entry name" value="Medium-chain alcohol dehydrogenases, catalytic domain"/>
    <property type="match status" value="1"/>
</dbReference>
<protein>
    <recommendedName>
        <fullName evidence="7">Enoyl reductase (ER) domain-containing protein</fullName>
    </recommendedName>
</protein>
<reference evidence="8 9" key="1">
    <citation type="journal article" date="2016" name="BMC Genomics">
        <title>Comparative genomic and transcriptomic analyses of the Fuzhuan brick tea-fermentation fungus Aspergillus cristatus.</title>
        <authorList>
            <person name="Ge Y."/>
            <person name="Wang Y."/>
            <person name="Liu Y."/>
            <person name="Tan Y."/>
            <person name="Ren X."/>
            <person name="Zhang X."/>
            <person name="Hyde K.D."/>
            <person name="Liu Y."/>
            <person name="Liu Z."/>
        </authorList>
    </citation>
    <scope>NUCLEOTIDE SEQUENCE [LARGE SCALE GENOMIC DNA]</scope>
    <source>
        <strain evidence="8 9">GZAAS20.1005</strain>
    </source>
</reference>
<accession>A0A1E3B811</accession>
<keyword evidence="6" id="KW-0520">NAD</keyword>
<evidence type="ECO:0000256" key="6">
    <source>
        <dbReference type="ARBA" id="ARBA00023027"/>
    </source>
</evidence>
<dbReference type="EMBL" id="JXNT01000011">
    <property type="protein sequence ID" value="ODM16546.1"/>
    <property type="molecule type" value="Genomic_DNA"/>
</dbReference>
<dbReference type="Proteomes" id="UP000094569">
    <property type="component" value="Unassembled WGS sequence"/>
</dbReference>
<evidence type="ECO:0000256" key="1">
    <source>
        <dbReference type="ARBA" id="ARBA00001947"/>
    </source>
</evidence>
<dbReference type="Pfam" id="PF00107">
    <property type="entry name" value="ADH_zinc_N"/>
    <property type="match status" value="1"/>
</dbReference>
<organism evidence="8 9">
    <name type="scientific">Aspergillus cristatus</name>
    <name type="common">Chinese Fuzhuan brick tea-fermentation fungus</name>
    <name type="synonym">Eurotium cristatum</name>
    <dbReference type="NCBI Taxonomy" id="573508"/>
    <lineage>
        <taxon>Eukaryota</taxon>
        <taxon>Fungi</taxon>
        <taxon>Dikarya</taxon>
        <taxon>Ascomycota</taxon>
        <taxon>Pezizomycotina</taxon>
        <taxon>Eurotiomycetes</taxon>
        <taxon>Eurotiomycetidae</taxon>
        <taxon>Eurotiales</taxon>
        <taxon>Aspergillaceae</taxon>
        <taxon>Aspergillus</taxon>
        <taxon>Aspergillus subgen. Aspergillus</taxon>
    </lineage>
</organism>
<keyword evidence="5" id="KW-0560">Oxidoreductase</keyword>
<dbReference type="STRING" id="573508.A0A1E3B811"/>
<comment type="cofactor">
    <cofactor evidence="1">
        <name>Zn(2+)</name>
        <dbReference type="ChEBI" id="CHEBI:29105"/>
    </cofactor>
</comment>
<sequence>MNMQIPETQIAAVLPPTGASPTAQLQISTTRPIPTPGQGEILVKLEYSGVCHSDVHSVRGETPMLTDVAGHEGIGKVVQVGSGLDEMKWMGERVGIRWLYSSCLSCEICAVNQTACPSQKNAGANVPGTFQQYIVSPAIHVTKIPPELPSDTAAPLLCAGIAMYSSIMKTKTKPGDWLVLPGAGGGLGHMGIQIAVRKGLKVIAIDSGENKKQLCLSLGASCFLDYRTDDVESGVKSLTSGLGVHAVICTAHGEMAYMQSMRLLRRLGVLVCVGIPSTPFRLPATPFDMIVKGLTIVGNSAGTPEEMDELMKMTVTRGVQAHIECFELSQINEVLQRLERGEIDGRAVVRIP</sequence>
<dbReference type="VEuPathDB" id="FungiDB:SI65_08053"/>
<dbReference type="PANTHER" id="PTHR42940:SF2">
    <property type="entry name" value="DEHYDROGENASE FAMILY OXIDOREDUCTASE, PUTATIVE (JCVI)-RELATED"/>
    <property type="match status" value="1"/>
</dbReference>
<dbReference type="CDD" id="cd08297">
    <property type="entry name" value="CAD3"/>
    <property type="match status" value="1"/>
</dbReference>
<feature type="domain" description="Enoyl reductase (ER)" evidence="7">
    <location>
        <begin position="18"/>
        <end position="349"/>
    </location>
</feature>
<gene>
    <name evidence="8" type="ORF">SI65_08053</name>
</gene>
<dbReference type="GO" id="GO:0004022">
    <property type="term" value="F:alcohol dehydrogenase (NAD+) activity"/>
    <property type="evidence" value="ECO:0007669"/>
    <property type="project" value="TreeGrafter"/>
</dbReference>
<dbReference type="SUPFAM" id="SSF50129">
    <property type="entry name" value="GroES-like"/>
    <property type="match status" value="1"/>
</dbReference>
<evidence type="ECO:0000256" key="5">
    <source>
        <dbReference type="ARBA" id="ARBA00023002"/>
    </source>
</evidence>
<dbReference type="SMART" id="SM00829">
    <property type="entry name" value="PKS_ER"/>
    <property type="match status" value="1"/>
</dbReference>
<keyword evidence="9" id="KW-1185">Reference proteome</keyword>
<evidence type="ECO:0000313" key="8">
    <source>
        <dbReference type="EMBL" id="ODM16546.1"/>
    </source>
</evidence>
<keyword evidence="3" id="KW-0479">Metal-binding</keyword>
<dbReference type="InterPro" id="IPR013154">
    <property type="entry name" value="ADH-like_N"/>
</dbReference>
<evidence type="ECO:0000256" key="3">
    <source>
        <dbReference type="ARBA" id="ARBA00022723"/>
    </source>
</evidence>
<dbReference type="GO" id="GO:0005737">
    <property type="term" value="C:cytoplasm"/>
    <property type="evidence" value="ECO:0007669"/>
    <property type="project" value="TreeGrafter"/>
</dbReference>
<name>A0A1E3B811_ASPCR</name>
<dbReference type="Gene3D" id="3.40.50.720">
    <property type="entry name" value="NAD(P)-binding Rossmann-like Domain"/>
    <property type="match status" value="1"/>
</dbReference>
<dbReference type="AlphaFoldDB" id="A0A1E3B811"/>
<dbReference type="OrthoDB" id="1879366at2759"/>
<keyword evidence="4" id="KW-0862">Zinc</keyword>